<feature type="non-terminal residue" evidence="6">
    <location>
        <position position="278"/>
    </location>
</feature>
<evidence type="ECO:0000313" key="6">
    <source>
        <dbReference type="EMBL" id="CAH0370913.1"/>
    </source>
</evidence>
<evidence type="ECO:0000313" key="7">
    <source>
        <dbReference type="Proteomes" id="UP000789595"/>
    </source>
</evidence>
<evidence type="ECO:0000256" key="2">
    <source>
        <dbReference type="ARBA" id="ARBA00005933"/>
    </source>
</evidence>
<evidence type="ECO:0000256" key="5">
    <source>
        <dbReference type="SAM" id="MobiDB-lite"/>
    </source>
</evidence>
<organism evidence="6 7">
    <name type="scientific">Pelagomonas calceolata</name>
    <dbReference type="NCBI Taxonomy" id="35677"/>
    <lineage>
        <taxon>Eukaryota</taxon>
        <taxon>Sar</taxon>
        <taxon>Stramenopiles</taxon>
        <taxon>Ochrophyta</taxon>
        <taxon>Pelagophyceae</taxon>
        <taxon>Pelagomonadales</taxon>
        <taxon>Pelagomonadaceae</taxon>
        <taxon>Pelagomonas</taxon>
    </lineage>
</organism>
<dbReference type="AlphaFoldDB" id="A0A8J2SDU7"/>
<proteinExistence type="inferred from homology"/>
<dbReference type="GO" id="GO:0009507">
    <property type="term" value="C:chloroplast"/>
    <property type="evidence" value="ECO:0007669"/>
    <property type="project" value="UniProtKB-SubCell"/>
</dbReference>
<dbReference type="Gene3D" id="1.10.3460.10">
    <property type="entry name" value="Chlorophyll a/b binding protein domain"/>
    <property type="match status" value="1"/>
</dbReference>
<feature type="region of interest" description="Disordered" evidence="5">
    <location>
        <begin position="1"/>
        <end position="22"/>
    </location>
</feature>
<comment type="similarity">
    <text evidence="2">Belongs to the fucoxanthin chlorophyll protein family.</text>
</comment>
<evidence type="ECO:0000256" key="1">
    <source>
        <dbReference type="ARBA" id="ARBA00004229"/>
    </source>
</evidence>
<evidence type="ECO:0000256" key="3">
    <source>
        <dbReference type="ARBA" id="ARBA00022528"/>
    </source>
</evidence>
<dbReference type="SUPFAM" id="SSF103511">
    <property type="entry name" value="Chlorophyll a-b binding protein"/>
    <property type="match status" value="1"/>
</dbReference>
<reference evidence="6" key="1">
    <citation type="submission" date="2021-11" db="EMBL/GenBank/DDBJ databases">
        <authorList>
            <consortium name="Genoscope - CEA"/>
            <person name="William W."/>
        </authorList>
    </citation>
    <scope>NUCLEOTIDE SEQUENCE</scope>
</reference>
<keyword evidence="3" id="KW-0150">Chloroplast</keyword>
<name>A0A8J2SDU7_9STRA</name>
<accession>A0A8J2SDU7</accession>
<feature type="compositionally biased region" description="Basic residues" evidence="5">
    <location>
        <begin position="262"/>
        <end position="278"/>
    </location>
</feature>
<feature type="region of interest" description="Disordered" evidence="5">
    <location>
        <begin position="255"/>
        <end position="278"/>
    </location>
</feature>
<comment type="subcellular location">
    <subcellularLocation>
        <location evidence="1">Plastid</location>
        <location evidence="1">Chloroplast</location>
    </subcellularLocation>
</comment>
<dbReference type="EMBL" id="CAKKNE010000003">
    <property type="protein sequence ID" value="CAH0370913.1"/>
    <property type="molecule type" value="Genomic_DNA"/>
</dbReference>
<gene>
    <name evidence="6" type="ORF">PECAL_3P08260</name>
</gene>
<comment type="caution">
    <text evidence="6">The sequence shown here is derived from an EMBL/GenBank/DDBJ whole genome shotgun (WGS) entry which is preliminary data.</text>
</comment>
<keyword evidence="4" id="KW-0934">Plastid</keyword>
<keyword evidence="7" id="KW-1185">Reference proteome</keyword>
<sequence length="278" mass="30120">MPWPASRCRRRSPVGSPRAHAFDARTPQRCVTRSAPQVKMQKIIAALALSGAAAYVAPVAPKATSSLAASKDEVIALAEANPDFLGKAIGFWDPLGALDSNFWGLGNEGTIGYLRHAEIKHGRVAMAAFLGYMAGATELVSGPHKILPYRGFEPGLTPPEQWDAIPLYGKLQILVIVGMLESYGEILAPHYTKGGLPGYYPPIKGKRPELIFNLYDPFNFFEGDSAEKKVRASVPLCFLASLPCFVRATGRSPSIVSTGARAPHRGQQRPPRHARHLL</sequence>
<dbReference type="Proteomes" id="UP000789595">
    <property type="component" value="Unassembled WGS sequence"/>
</dbReference>
<evidence type="ECO:0000256" key="4">
    <source>
        <dbReference type="ARBA" id="ARBA00022640"/>
    </source>
</evidence>
<dbReference type="InterPro" id="IPR022796">
    <property type="entry name" value="Chloroa_b-bind"/>
</dbReference>
<dbReference type="Pfam" id="PF00504">
    <property type="entry name" value="Chloroa_b-bind"/>
    <property type="match status" value="1"/>
</dbReference>
<dbReference type="OrthoDB" id="191071at2759"/>
<protein>
    <submittedName>
        <fullName evidence="6">Uncharacterized protein</fullName>
    </submittedName>
</protein>